<proteinExistence type="predicted"/>
<accession>A0A0A2ZRS1</accession>
<dbReference type="EMBL" id="JPJQ01000054">
    <property type="protein sequence ID" value="KGQ59711.1"/>
    <property type="molecule type" value="Genomic_DNA"/>
</dbReference>
<reference evidence="3 4" key="1">
    <citation type="submission" date="2014-07" db="EMBL/GenBank/DDBJ databases">
        <title>Chaperone-usher fimbriae in a diverse selection of Gallibacterium genomes.</title>
        <authorList>
            <person name="Kudirkiene E."/>
            <person name="Bager R.J."/>
            <person name="Johnson T.J."/>
            <person name="Bojesen A.M."/>
        </authorList>
    </citation>
    <scope>NUCLEOTIDE SEQUENCE [LARGE SCALE GENOMIC DNA]</scope>
    <source>
        <strain evidence="3 4">4895</strain>
    </source>
</reference>
<dbReference type="InterPro" id="IPR011604">
    <property type="entry name" value="PDDEXK-like_dom_sf"/>
</dbReference>
<dbReference type="InterPro" id="IPR038726">
    <property type="entry name" value="PDDEXK_AddAB-type"/>
</dbReference>
<evidence type="ECO:0000313" key="4">
    <source>
        <dbReference type="Proteomes" id="UP000030554"/>
    </source>
</evidence>
<organism evidence="3 4">
    <name type="scientific">Gallibacterium anatis 4895</name>
    <dbReference type="NCBI Taxonomy" id="1396510"/>
    <lineage>
        <taxon>Bacteria</taxon>
        <taxon>Pseudomonadati</taxon>
        <taxon>Pseudomonadota</taxon>
        <taxon>Gammaproteobacteria</taxon>
        <taxon>Pasteurellales</taxon>
        <taxon>Pasteurellaceae</taxon>
        <taxon>Gallibacterium</taxon>
    </lineage>
</organism>
<feature type="domain" description="PD-(D/E)XK endonuclease-like" evidence="2">
    <location>
        <begin position="52"/>
        <end position="261"/>
    </location>
</feature>
<evidence type="ECO:0000256" key="1">
    <source>
        <dbReference type="SAM" id="MobiDB-lite"/>
    </source>
</evidence>
<name>A0A0A2ZRS1_9PAST</name>
<evidence type="ECO:0000259" key="2">
    <source>
        <dbReference type="Pfam" id="PF12705"/>
    </source>
</evidence>
<dbReference type="Pfam" id="PF12705">
    <property type="entry name" value="PDDEXK_1"/>
    <property type="match status" value="1"/>
</dbReference>
<evidence type="ECO:0000313" key="3">
    <source>
        <dbReference type="EMBL" id="KGQ59711.1"/>
    </source>
</evidence>
<dbReference type="AlphaFoldDB" id="A0A0A2ZRS1"/>
<feature type="region of interest" description="Disordered" evidence="1">
    <location>
        <begin position="1"/>
        <end position="34"/>
    </location>
</feature>
<protein>
    <recommendedName>
        <fullName evidence="2">PD-(D/E)XK endonuclease-like domain-containing protein</fullName>
    </recommendedName>
</protein>
<sequence>MMEFKPNGAVGKAVPKQNTQPAQTEKQMFVPKPIKRSNEIDTTFEVGQIAAWSFSSLQSFEQCPRKVAFRQVDKIPEPSSPAAERGSEIHNLAERYVRGEEGEEVPLPLQKFKKGFEALKAAFEAGKVTCEEEWAFTKDWSQTGWRDKDCWHRAKLDAFLVEGDGSALIVDYKTGKKFGNELKHGEQGLTYAIGAFLRYPGLDFIKIEFWYLDKGEKLTRQYTRQQALVFHPQLHQRAKTMTTAVDFPAQPSLNACRFCYYGKEGICKEVFDASQTL</sequence>
<comment type="caution">
    <text evidence="3">The sequence shown here is derived from an EMBL/GenBank/DDBJ whole genome shotgun (WGS) entry which is preliminary data.</text>
</comment>
<feature type="compositionally biased region" description="Polar residues" evidence="1">
    <location>
        <begin position="16"/>
        <end position="26"/>
    </location>
</feature>
<dbReference type="Gene3D" id="3.90.320.10">
    <property type="match status" value="1"/>
</dbReference>
<gene>
    <name evidence="3" type="ORF">IO48_10795</name>
</gene>
<dbReference type="Proteomes" id="UP000030554">
    <property type="component" value="Unassembled WGS sequence"/>
</dbReference>